<comment type="similarity">
    <text evidence="1 4">Belongs to the short-chain dehydrogenases/reductases (SDR) family.</text>
</comment>
<dbReference type="Gene3D" id="3.40.50.720">
    <property type="entry name" value="NAD(P)-binding Rossmann-like Domain"/>
    <property type="match status" value="1"/>
</dbReference>
<dbReference type="SUPFAM" id="SSF51735">
    <property type="entry name" value="NAD(P)-binding Rossmann-fold domains"/>
    <property type="match status" value="1"/>
</dbReference>
<keyword evidence="6" id="KW-1185">Reference proteome</keyword>
<evidence type="ECO:0000256" key="3">
    <source>
        <dbReference type="ARBA" id="ARBA00023027"/>
    </source>
</evidence>
<sequence>MRPIFSMFSTIVAELIDSALSWSFLLPLLLLLILIRYVRATSRLISKSGSKMSLPRAIFEQLRSLVLILWYCLEATIMACIPRSMRKRKSVAGEIILVTGAGSGIGRLMAQAFGQLGATIVLWDINQAGNEETADQIRENGGRAYEYTVDISNSEKVYEAALSVKRDVGDVTILINNAGIVTGKSFLECPDHMIKKTMDVNINAHFWTLKAFLPSMIAKNKGHIVNVASLAGLFGMNRLVDYSASKFAAVGLHDALYFELMYSGKAGVKTTVVCPFFIDTGMFSGVVLKDPLMTLPLLKPSYVVKNIVDSVLLEERMCVLPRHVFLGVLLKYWIPEKATLHIFHRLGFDECMSTFVGRGKKD</sequence>
<dbReference type="GeneID" id="119724480"/>
<dbReference type="InterPro" id="IPR002347">
    <property type="entry name" value="SDR_fam"/>
</dbReference>
<dbReference type="FunFam" id="3.40.50.720:FF:000202">
    <property type="entry name" value="Short-chain dehydrogenase/reductase family 16C member 6"/>
    <property type="match status" value="1"/>
</dbReference>
<organism evidence="5 6">
    <name type="scientific">Patiria miniata</name>
    <name type="common">Bat star</name>
    <name type="synonym">Asterina miniata</name>
    <dbReference type="NCBI Taxonomy" id="46514"/>
    <lineage>
        <taxon>Eukaryota</taxon>
        <taxon>Metazoa</taxon>
        <taxon>Echinodermata</taxon>
        <taxon>Eleutherozoa</taxon>
        <taxon>Asterozoa</taxon>
        <taxon>Asteroidea</taxon>
        <taxon>Valvatacea</taxon>
        <taxon>Valvatida</taxon>
        <taxon>Asterinidae</taxon>
        <taxon>Patiria</taxon>
    </lineage>
</organism>
<evidence type="ECO:0000256" key="4">
    <source>
        <dbReference type="RuleBase" id="RU000363"/>
    </source>
</evidence>
<evidence type="ECO:0000256" key="1">
    <source>
        <dbReference type="ARBA" id="ARBA00006484"/>
    </source>
</evidence>
<reference evidence="5" key="1">
    <citation type="submission" date="2022-11" db="UniProtKB">
        <authorList>
            <consortium name="EnsemblMetazoa"/>
        </authorList>
    </citation>
    <scope>IDENTIFICATION</scope>
</reference>
<keyword evidence="2" id="KW-0560">Oxidoreductase</keyword>
<accession>A0A913ZI61</accession>
<proteinExistence type="inferred from homology"/>
<dbReference type="PRINTS" id="PR00080">
    <property type="entry name" value="SDRFAMILY"/>
</dbReference>
<dbReference type="Proteomes" id="UP000887568">
    <property type="component" value="Unplaced"/>
</dbReference>
<dbReference type="OMA" id="RAQNNWV"/>
<dbReference type="GO" id="GO:0005811">
    <property type="term" value="C:lipid droplet"/>
    <property type="evidence" value="ECO:0007669"/>
    <property type="project" value="TreeGrafter"/>
</dbReference>
<evidence type="ECO:0000313" key="5">
    <source>
        <dbReference type="EnsemblMetazoa" id="XP_038051477.1"/>
    </source>
</evidence>
<evidence type="ECO:0000256" key="2">
    <source>
        <dbReference type="ARBA" id="ARBA00023002"/>
    </source>
</evidence>
<name>A0A913ZI61_PATMI</name>
<dbReference type="GO" id="GO:0016616">
    <property type="term" value="F:oxidoreductase activity, acting on the CH-OH group of donors, NAD or NADP as acceptor"/>
    <property type="evidence" value="ECO:0007669"/>
    <property type="project" value="TreeGrafter"/>
</dbReference>
<dbReference type="CDD" id="cd05339">
    <property type="entry name" value="17beta-HSDXI-like_SDR_c"/>
    <property type="match status" value="1"/>
</dbReference>
<dbReference type="AlphaFoldDB" id="A0A913ZI61"/>
<dbReference type="Pfam" id="PF00106">
    <property type="entry name" value="adh_short"/>
    <property type="match status" value="1"/>
</dbReference>
<dbReference type="PANTHER" id="PTHR24322">
    <property type="entry name" value="PKSB"/>
    <property type="match status" value="1"/>
</dbReference>
<dbReference type="OrthoDB" id="10253736at2759"/>
<dbReference type="PANTHER" id="PTHR24322:SF746">
    <property type="entry name" value="SHORT CHAIN DEHYDROGENASE_REDUCTASE FAMILY 16C MEMBER 5"/>
    <property type="match status" value="1"/>
</dbReference>
<dbReference type="EnsemblMetazoa" id="XM_038195549.1">
    <property type="protein sequence ID" value="XP_038051477.1"/>
    <property type="gene ID" value="LOC119724480"/>
</dbReference>
<dbReference type="PRINTS" id="PR00081">
    <property type="entry name" value="GDHRDH"/>
</dbReference>
<dbReference type="CTD" id="195814"/>
<dbReference type="RefSeq" id="XP_038051477.1">
    <property type="nucleotide sequence ID" value="XM_038195549.1"/>
</dbReference>
<protein>
    <submittedName>
        <fullName evidence="5">Uncharacterized protein</fullName>
    </submittedName>
</protein>
<dbReference type="InterPro" id="IPR036291">
    <property type="entry name" value="NAD(P)-bd_dom_sf"/>
</dbReference>
<keyword evidence="3" id="KW-0520">NAD</keyword>
<evidence type="ECO:0000313" key="6">
    <source>
        <dbReference type="Proteomes" id="UP000887568"/>
    </source>
</evidence>